<protein>
    <submittedName>
        <fullName evidence="2">Uncharacterized protein</fullName>
    </submittedName>
</protein>
<evidence type="ECO:0000256" key="1">
    <source>
        <dbReference type="SAM" id="SignalP"/>
    </source>
</evidence>
<dbReference type="AlphaFoldDB" id="A0A7V8FHV2"/>
<gene>
    <name evidence="2" type="ORF">GAK31_01612</name>
</gene>
<dbReference type="EMBL" id="WNDS01000002">
    <property type="protein sequence ID" value="KAF1016128.1"/>
    <property type="molecule type" value="Genomic_DNA"/>
</dbReference>
<reference evidence="3" key="1">
    <citation type="journal article" date="2020" name="MBio">
        <title>Horizontal gene transfer to a defensive symbiont with a reduced genome amongst a multipartite beetle microbiome.</title>
        <authorList>
            <person name="Waterworth S.C."/>
            <person name="Florez L.V."/>
            <person name="Rees E.R."/>
            <person name="Hertweck C."/>
            <person name="Kaltenpoth M."/>
            <person name="Kwan J.C."/>
        </authorList>
    </citation>
    <scope>NUCLEOTIDE SEQUENCE [LARGE SCALE GENOMIC DNA]</scope>
</reference>
<keyword evidence="1" id="KW-0732">Signal</keyword>
<dbReference type="Proteomes" id="UP000487117">
    <property type="component" value="Unassembled WGS sequence"/>
</dbReference>
<accession>A0A7V8FHV2</accession>
<sequence length="132" mass="13891">MTPRQYLMAAGLAVSAALALWGDKRLADDSVDAPLPSARAVAAPAAPPPLAAPVAEQAAPAAAPVVPFTVLDKALSNNTWEVFLANGNNTYVIHENSTVDYTYRIDSIQPPALQLTYLPMNTVQHLDIGAAQ</sequence>
<feature type="chain" id="PRO_5031344843" evidence="1">
    <location>
        <begin position="20"/>
        <end position="132"/>
    </location>
</feature>
<feature type="signal peptide" evidence="1">
    <location>
        <begin position="1"/>
        <end position="19"/>
    </location>
</feature>
<name>A0A7V8FHV2_STEMA</name>
<evidence type="ECO:0000313" key="2">
    <source>
        <dbReference type="EMBL" id="KAF1016128.1"/>
    </source>
</evidence>
<evidence type="ECO:0000313" key="3">
    <source>
        <dbReference type="Proteomes" id="UP000487117"/>
    </source>
</evidence>
<organism evidence="2 3">
    <name type="scientific">Stenotrophomonas maltophilia</name>
    <name type="common">Pseudomonas maltophilia</name>
    <name type="synonym">Xanthomonas maltophilia</name>
    <dbReference type="NCBI Taxonomy" id="40324"/>
    <lineage>
        <taxon>Bacteria</taxon>
        <taxon>Pseudomonadati</taxon>
        <taxon>Pseudomonadota</taxon>
        <taxon>Gammaproteobacteria</taxon>
        <taxon>Lysobacterales</taxon>
        <taxon>Lysobacteraceae</taxon>
        <taxon>Stenotrophomonas</taxon>
        <taxon>Stenotrophomonas maltophilia group</taxon>
    </lineage>
</organism>
<proteinExistence type="predicted"/>
<comment type="caution">
    <text evidence="2">The sequence shown here is derived from an EMBL/GenBank/DDBJ whole genome shotgun (WGS) entry which is preliminary data.</text>
</comment>